<evidence type="ECO:0000313" key="9">
    <source>
        <dbReference type="Proteomes" id="UP000831607"/>
    </source>
</evidence>
<dbReference type="InterPro" id="IPR058637">
    <property type="entry name" value="YknX-like_C"/>
</dbReference>
<dbReference type="SUPFAM" id="SSF111369">
    <property type="entry name" value="HlyD-like secretion proteins"/>
    <property type="match status" value="1"/>
</dbReference>
<dbReference type="Gene3D" id="1.10.287.470">
    <property type="entry name" value="Helix hairpin bin"/>
    <property type="match status" value="1"/>
</dbReference>
<dbReference type="PANTHER" id="PTHR30469">
    <property type="entry name" value="MULTIDRUG RESISTANCE PROTEIN MDTA"/>
    <property type="match status" value="1"/>
</dbReference>
<feature type="compositionally biased region" description="Polar residues" evidence="3">
    <location>
        <begin position="1"/>
        <end position="10"/>
    </location>
</feature>
<protein>
    <submittedName>
        <fullName evidence="8">Efflux RND transporter periplasmic adaptor subunit</fullName>
    </submittedName>
</protein>
<dbReference type="Pfam" id="PF25876">
    <property type="entry name" value="HH_MFP_RND"/>
    <property type="match status" value="1"/>
</dbReference>
<sequence>MSGSTTSSGQAPVAAGKPAGAPPAGGSGGAPRGVPVELTIVESVSFPRGLSAIGSLRSDESTVVSAEVAGRVAEINFKEGQPVTKGQVLIRLDDEVAQAELAQAQANLALAQSRYERSNRLQTAGFVSAEAREDAQNQLKLQEAAIKLAQAKLDKMTIEAPFDGVIGLRSVSIGEYVTPGQAIAPLEAVDTLKVDFRLPERFITNIALDQTLELQVDARPGQLFTGKVYAISPLIEQGGRSILVRARVDNTDGLLRPGMFARVQLITDESMAVVVPEASLSASGQTQYVYRVSEGQAERVAIQIGERRAGMVEVLQGLEPGDQVVVAGLQRMRPGAAVSPLGEPKPASEVAKQANQSAQSLRVNPQ</sequence>
<evidence type="ECO:0000259" key="6">
    <source>
        <dbReference type="Pfam" id="PF25954"/>
    </source>
</evidence>
<keyword evidence="9" id="KW-1185">Reference proteome</keyword>
<evidence type="ECO:0000256" key="2">
    <source>
        <dbReference type="SAM" id="Coils"/>
    </source>
</evidence>
<evidence type="ECO:0000259" key="7">
    <source>
        <dbReference type="Pfam" id="PF25989"/>
    </source>
</evidence>
<evidence type="ECO:0000259" key="5">
    <source>
        <dbReference type="Pfam" id="PF25917"/>
    </source>
</evidence>
<dbReference type="Gene3D" id="2.40.420.20">
    <property type="match status" value="1"/>
</dbReference>
<dbReference type="PANTHER" id="PTHR30469:SF11">
    <property type="entry name" value="BLL4320 PROTEIN"/>
    <property type="match status" value="1"/>
</dbReference>
<evidence type="ECO:0000313" key="8">
    <source>
        <dbReference type="EMBL" id="UOD51537.1"/>
    </source>
</evidence>
<feature type="domain" description="YknX-like C-terminal permuted SH3-like" evidence="7">
    <location>
        <begin position="273"/>
        <end position="338"/>
    </location>
</feature>
<dbReference type="EMBL" id="CP063982">
    <property type="protein sequence ID" value="UOD51537.1"/>
    <property type="molecule type" value="Genomic_DNA"/>
</dbReference>
<dbReference type="InterPro" id="IPR058792">
    <property type="entry name" value="Beta-barrel_RND_2"/>
</dbReference>
<feature type="coiled-coil region" evidence="2">
    <location>
        <begin position="94"/>
        <end position="159"/>
    </location>
</feature>
<dbReference type="Gene3D" id="2.40.50.100">
    <property type="match status" value="1"/>
</dbReference>
<feature type="domain" description="Multidrug resistance protein MdtA-like barrel-sandwich hybrid" evidence="5">
    <location>
        <begin position="64"/>
        <end position="182"/>
    </location>
</feature>
<keyword evidence="2" id="KW-0175">Coiled coil</keyword>
<reference evidence="8 9" key="1">
    <citation type="submission" date="2020-11" db="EMBL/GenBank/DDBJ databases">
        <title>Algicoccus daihaiensis sp.nov., isolated from Daihai Lake in Inner Mongolia.</title>
        <authorList>
            <person name="Kai J."/>
        </authorList>
    </citation>
    <scope>NUCLEOTIDE SEQUENCE [LARGE SCALE GENOMIC DNA]</scope>
    <source>
        <strain evidence="9">f23</strain>
    </source>
</reference>
<feature type="domain" description="CusB-like beta-barrel" evidence="6">
    <location>
        <begin position="195"/>
        <end position="267"/>
    </location>
</feature>
<organism evidence="8 9">
    <name type="scientific">Orrella daihaiensis</name>
    <dbReference type="NCBI Taxonomy" id="2782176"/>
    <lineage>
        <taxon>Bacteria</taxon>
        <taxon>Pseudomonadati</taxon>
        <taxon>Pseudomonadota</taxon>
        <taxon>Betaproteobacteria</taxon>
        <taxon>Burkholderiales</taxon>
        <taxon>Alcaligenaceae</taxon>
        <taxon>Orrella</taxon>
    </lineage>
</organism>
<comment type="similarity">
    <text evidence="1">Belongs to the membrane fusion protein (MFP) (TC 8.A.1) family.</text>
</comment>
<dbReference type="Gene3D" id="2.40.30.170">
    <property type="match status" value="1"/>
</dbReference>
<feature type="region of interest" description="Disordered" evidence="3">
    <location>
        <begin position="1"/>
        <end position="31"/>
    </location>
</feature>
<evidence type="ECO:0000259" key="4">
    <source>
        <dbReference type="Pfam" id="PF25876"/>
    </source>
</evidence>
<feature type="compositionally biased region" description="Low complexity" evidence="3">
    <location>
        <begin position="11"/>
        <end position="22"/>
    </location>
</feature>
<feature type="domain" description="Multidrug resistance protein MdtA-like alpha-helical hairpin" evidence="4">
    <location>
        <begin position="95"/>
        <end position="158"/>
    </location>
</feature>
<evidence type="ECO:0000256" key="3">
    <source>
        <dbReference type="SAM" id="MobiDB-lite"/>
    </source>
</evidence>
<dbReference type="Pfam" id="PF25954">
    <property type="entry name" value="Beta-barrel_RND_2"/>
    <property type="match status" value="1"/>
</dbReference>
<dbReference type="NCBIfam" id="TIGR01730">
    <property type="entry name" value="RND_mfp"/>
    <property type="match status" value="1"/>
</dbReference>
<feature type="region of interest" description="Disordered" evidence="3">
    <location>
        <begin position="336"/>
        <end position="366"/>
    </location>
</feature>
<proteinExistence type="inferred from homology"/>
<dbReference type="Pfam" id="PF25917">
    <property type="entry name" value="BSH_RND"/>
    <property type="match status" value="1"/>
</dbReference>
<dbReference type="Pfam" id="PF25989">
    <property type="entry name" value="YknX_C"/>
    <property type="match status" value="1"/>
</dbReference>
<feature type="compositionally biased region" description="Polar residues" evidence="3">
    <location>
        <begin position="353"/>
        <end position="366"/>
    </location>
</feature>
<accession>A0ABY4AMM8</accession>
<gene>
    <name evidence="8" type="ORF">DHf2319_03250</name>
</gene>
<dbReference type="InterPro" id="IPR058624">
    <property type="entry name" value="MdtA-like_HH"/>
</dbReference>
<name>A0ABY4AMM8_9BURK</name>
<dbReference type="Proteomes" id="UP000831607">
    <property type="component" value="Chromosome"/>
</dbReference>
<dbReference type="InterPro" id="IPR058625">
    <property type="entry name" value="MdtA-like_BSH"/>
</dbReference>
<dbReference type="InterPro" id="IPR006143">
    <property type="entry name" value="RND_pump_MFP"/>
</dbReference>
<evidence type="ECO:0000256" key="1">
    <source>
        <dbReference type="ARBA" id="ARBA00009477"/>
    </source>
</evidence>